<proteinExistence type="predicted"/>
<organism evidence="1 2">
    <name type="scientific">Monosporascus cannonballus</name>
    <dbReference type="NCBI Taxonomy" id="155416"/>
    <lineage>
        <taxon>Eukaryota</taxon>
        <taxon>Fungi</taxon>
        <taxon>Dikarya</taxon>
        <taxon>Ascomycota</taxon>
        <taxon>Pezizomycotina</taxon>
        <taxon>Sordariomycetes</taxon>
        <taxon>Xylariomycetidae</taxon>
        <taxon>Xylariales</taxon>
        <taxon>Xylariales incertae sedis</taxon>
        <taxon>Monosporascus</taxon>
    </lineage>
</organism>
<dbReference type="EMBL" id="QJNS01000739">
    <property type="protein sequence ID" value="RYO74045.1"/>
    <property type="molecule type" value="Genomic_DNA"/>
</dbReference>
<comment type="caution">
    <text evidence="1">The sequence shown here is derived from an EMBL/GenBank/DDBJ whole genome shotgun (WGS) entry which is preliminary data.</text>
</comment>
<dbReference type="Proteomes" id="UP000294003">
    <property type="component" value="Unassembled WGS sequence"/>
</dbReference>
<evidence type="ECO:0000313" key="2">
    <source>
        <dbReference type="Proteomes" id="UP000294003"/>
    </source>
</evidence>
<evidence type="ECO:0000313" key="1">
    <source>
        <dbReference type="EMBL" id="RYO74045.1"/>
    </source>
</evidence>
<gene>
    <name evidence="1" type="ORF">DL762_010566</name>
</gene>
<accession>A0ABY0GV01</accession>
<reference evidence="1 2" key="1">
    <citation type="submission" date="2018-06" db="EMBL/GenBank/DDBJ databases">
        <title>Complete Genomes of Monosporascus.</title>
        <authorList>
            <person name="Robinson A.J."/>
            <person name="Natvig D.O."/>
        </authorList>
    </citation>
    <scope>NUCLEOTIDE SEQUENCE [LARGE SCALE GENOMIC DNA]</scope>
    <source>
        <strain evidence="1 2">CBS 609.92</strain>
    </source>
</reference>
<keyword evidence="2" id="KW-1185">Reference proteome</keyword>
<protein>
    <submittedName>
        <fullName evidence="1">Uncharacterized protein</fullName>
    </submittedName>
</protein>
<name>A0ABY0GV01_9PEZI</name>
<sequence length="75" mass="7784">MSSSSGPPPPRAGFRPQAARDVSSLHPVFFTERLLRRSPFAPAAAAAGTSPVAHGYAYHQAARRRSGGGAAVARL</sequence>